<sequence>MLSLSKTIACFVLALFLVALIILGATLISTMGIGQALSVELAWQILLQYVLATAHKLGVVAIILALIYHYTPPSLPRFVLTVALAFPIGALYNYIQLVLMESSANEQLATMSTGQIFQAFLIYYGMMAALLAFIGGLLCKYLEKRQLKK</sequence>
<keyword evidence="1" id="KW-0472">Membrane</keyword>
<feature type="transmembrane region" description="Helical" evidence="1">
    <location>
        <begin position="75"/>
        <end position="95"/>
    </location>
</feature>
<comment type="caution">
    <text evidence="2">The sequence shown here is derived from an EMBL/GenBank/DDBJ whole genome shotgun (WGS) entry which is preliminary data.</text>
</comment>
<keyword evidence="1" id="KW-0812">Transmembrane</keyword>
<keyword evidence="1" id="KW-1133">Transmembrane helix</keyword>
<dbReference type="AlphaFoldDB" id="V8FXJ6"/>
<protein>
    <submittedName>
        <fullName evidence="2">Uncharacterized protein</fullName>
    </submittedName>
</protein>
<feature type="transmembrane region" description="Helical" evidence="1">
    <location>
        <begin position="46"/>
        <end position="68"/>
    </location>
</feature>
<name>V8FXJ6_9BURK</name>
<accession>V8FXJ6</accession>
<evidence type="ECO:0000256" key="1">
    <source>
        <dbReference type="SAM" id="Phobius"/>
    </source>
</evidence>
<evidence type="ECO:0000313" key="2">
    <source>
        <dbReference type="EMBL" id="ETD68586.1"/>
    </source>
</evidence>
<feature type="transmembrane region" description="Helical" evidence="1">
    <location>
        <begin position="115"/>
        <end position="139"/>
    </location>
</feature>
<organism evidence="2 3">
    <name type="scientific">Pelistega indica</name>
    <dbReference type="NCBI Taxonomy" id="1414851"/>
    <lineage>
        <taxon>Bacteria</taxon>
        <taxon>Pseudomonadati</taxon>
        <taxon>Pseudomonadota</taxon>
        <taxon>Betaproteobacteria</taxon>
        <taxon>Burkholderiales</taxon>
        <taxon>Alcaligenaceae</taxon>
        <taxon>Pelistega</taxon>
    </lineage>
</organism>
<reference evidence="2 3" key="1">
    <citation type="submission" date="2013-11" db="EMBL/GenBank/DDBJ databases">
        <title>Genomic analysis of Pelistega sp. HM-7.</title>
        <authorList>
            <person name="Kumbhare S.V."/>
            <person name="Shetty S.A."/>
            <person name="Sharma O."/>
            <person name="Dhotre D.P."/>
        </authorList>
    </citation>
    <scope>NUCLEOTIDE SEQUENCE [LARGE SCALE GENOMIC DNA]</scope>
    <source>
        <strain evidence="2 3">HM-7</strain>
    </source>
</reference>
<dbReference type="EMBL" id="AYSV01000104">
    <property type="protein sequence ID" value="ETD68586.1"/>
    <property type="molecule type" value="Genomic_DNA"/>
</dbReference>
<evidence type="ECO:0000313" key="3">
    <source>
        <dbReference type="Proteomes" id="UP000018766"/>
    </source>
</evidence>
<keyword evidence="3" id="KW-1185">Reference proteome</keyword>
<gene>
    <name evidence="2" type="ORF">V757_10105</name>
</gene>
<proteinExistence type="predicted"/>
<dbReference type="Proteomes" id="UP000018766">
    <property type="component" value="Unassembled WGS sequence"/>
</dbReference>